<evidence type="ECO:0000313" key="3">
    <source>
        <dbReference type="EMBL" id="KAG0264954.1"/>
    </source>
</evidence>
<feature type="region of interest" description="Disordered" evidence="1">
    <location>
        <begin position="110"/>
        <end position="169"/>
    </location>
</feature>
<feature type="compositionally biased region" description="Polar residues" evidence="1">
    <location>
        <begin position="1"/>
        <end position="11"/>
    </location>
</feature>
<feature type="compositionally biased region" description="Gly residues" evidence="1">
    <location>
        <begin position="50"/>
        <end position="62"/>
    </location>
</feature>
<evidence type="ECO:0000313" key="4">
    <source>
        <dbReference type="Proteomes" id="UP000807716"/>
    </source>
</evidence>
<dbReference type="InterPro" id="IPR011948">
    <property type="entry name" value="Dullard_phosphatase"/>
</dbReference>
<dbReference type="GO" id="GO:0009651">
    <property type="term" value="P:response to salt stress"/>
    <property type="evidence" value="ECO:0007669"/>
    <property type="project" value="UniProtKB-ARBA"/>
</dbReference>
<dbReference type="InterPro" id="IPR004274">
    <property type="entry name" value="FCP1_dom"/>
</dbReference>
<feature type="compositionally biased region" description="Polar residues" evidence="1">
    <location>
        <begin position="156"/>
        <end position="169"/>
    </location>
</feature>
<organism evidence="3 4">
    <name type="scientific">Actinomortierella ambigua</name>
    <dbReference type="NCBI Taxonomy" id="1343610"/>
    <lineage>
        <taxon>Eukaryota</taxon>
        <taxon>Fungi</taxon>
        <taxon>Fungi incertae sedis</taxon>
        <taxon>Mucoromycota</taxon>
        <taxon>Mortierellomycotina</taxon>
        <taxon>Mortierellomycetes</taxon>
        <taxon>Mortierellales</taxon>
        <taxon>Mortierellaceae</taxon>
        <taxon>Actinomortierella</taxon>
    </lineage>
</organism>
<comment type="caution">
    <text evidence="3">The sequence shown here is derived from an EMBL/GenBank/DDBJ whole genome shotgun (WGS) entry which is preliminary data.</text>
</comment>
<feature type="domain" description="FCP1 homology" evidence="2">
    <location>
        <begin position="230"/>
        <end position="388"/>
    </location>
</feature>
<accession>A0A9P6U949</accession>
<dbReference type="NCBIfam" id="TIGR02251">
    <property type="entry name" value="HIF-SF_euk"/>
    <property type="match status" value="1"/>
</dbReference>
<dbReference type="PROSITE" id="PS50969">
    <property type="entry name" value="FCP1"/>
    <property type="match status" value="1"/>
</dbReference>
<evidence type="ECO:0000259" key="2">
    <source>
        <dbReference type="PROSITE" id="PS50969"/>
    </source>
</evidence>
<reference evidence="3" key="1">
    <citation type="journal article" date="2020" name="Fungal Divers.">
        <title>Resolving the Mortierellaceae phylogeny through synthesis of multi-gene phylogenetics and phylogenomics.</title>
        <authorList>
            <person name="Vandepol N."/>
            <person name="Liber J."/>
            <person name="Desiro A."/>
            <person name="Na H."/>
            <person name="Kennedy M."/>
            <person name="Barry K."/>
            <person name="Grigoriev I.V."/>
            <person name="Miller A.N."/>
            <person name="O'Donnell K."/>
            <person name="Stajich J.E."/>
            <person name="Bonito G."/>
        </authorList>
    </citation>
    <scope>NUCLEOTIDE SEQUENCE</scope>
    <source>
        <strain evidence="3">BC1065</strain>
    </source>
</reference>
<dbReference type="GO" id="GO:1904262">
    <property type="term" value="P:negative regulation of TORC1 signaling"/>
    <property type="evidence" value="ECO:0007669"/>
    <property type="project" value="UniProtKB-ARBA"/>
</dbReference>
<feature type="compositionally biased region" description="Polar residues" evidence="1">
    <location>
        <begin position="34"/>
        <end position="44"/>
    </location>
</feature>
<dbReference type="InterPro" id="IPR023214">
    <property type="entry name" value="HAD_sf"/>
</dbReference>
<name>A0A9P6U949_9FUNG</name>
<dbReference type="SUPFAM" id="SSF56784">
    <property type="entry name" value="HAD-like"/>
    <property type="match status" value="1"/>
</dbReference>
<evidence type="ECO:0000256" key="1">
    <source>
        <dbReference type="SAM" id="MobiDB-lite"/>
    </source>
</evidence>
<dbReference type="OrthoDB" id="277011at2759"/>
<dbReference type="Pfam" id="PF03031">
    <property type="entry name" value="NIF"/>
    <property type="match status" value="1"/>
</dbReference>
<gene>
    <name evidence="3" type="ORF">DFQ27_000899</name>
</gene>
<feature type="compositionally biased region" description="Basic and acidic residues" evidence="1">
    <location>
        <begin position="21"/>
        <end position="30"/>
    </location>
</feature>
<sequence length="429" mass="46115">MTTQSTTTSGAVSVVFNPILQDKDSKESKEPANPLSTLSSSGTSAVLGHGTNGNGGGNGAGAAGVNATPTKTASRKNAMDPKTPKPSFLSLLFCCGANFVDGSDASLQVTSNNNNSNNNNSNSINHSNNNSSHGNNGSNNNINHNNNSNNNGNNNGQRTPSVHNGSRPQTIATATGKKAITSPHTEEKVLPAQPTLVDVTAAQEVDEPALASPQSQDIEMTGLLGPIAPEHKGRKCLVLDLDETLVHSSFKLIPQADYVVPVEIDNQSHNVYVIKRPGVDTFLKQMGDLFEVVIFTASLSKYADPVLDMLDIHKVIKHRLFRESCFNHKGNYVKDLSVIGRDLRNAIIIDNSPASYIFHQTNAVPISSWFNDPHDTELLDLIPFLADLTVVTDVNPILDMTNDEGDDNTNGFDSNQHHHLQQSSEDPRL</sequence>
<dbReference type="FunFam" id="3.40.50.1000:FF:000043">
    <property type="entry name" value="General stress response phosphoprotein phosphatase Psr1/2"/>
    <property type="match status" value="1"/>
</dbReference>
<dbReference type="GO" id="GO:0034198">
    <property type="term" value="P:cellular response to amino acid starvation"/>
    <property type="evidence" value="ECO:0007669"/>
    <property type="project" value="UniProtKB-ARBA"/>
</dbReference>
<dbReference type="CDD" id="cd07521">
    <property type="entry name" value="HAD_FCP1-like"/>
    <property type="match status" value="1"/>
</dbReference>
<keyword evidence="4" id="KW-1185">Reference proteome</keyword>
<dbReference type="Proteomes" id="UP000807716">
    <property type="component" value="Unassembled WGS sequence"/>
</dbReference>
<feature type="region of interest" description="Disordered" evidence="1">
    <location>
        <begin position="401"/>
        <end position="429"/>
    </location>
</feature>
<dbReference type="PANTHER" id="PTHR12210">
    <property type="entry name" value="DULLARD PROTEIN PHOSPHATASE"/>
    <property type="match status" value="1"/>
</dbReference>
<feature type="region of interest" description="Disordered" evidence="1">
    <location>
        <begin position="1"/>
        <end position="83"/>
    </location>
</feature>
<protein>
    <recommendedName>
        <fullName evidence="2">FCP1 homology domain-containing protein</fullName>
    </recommendedName>
</protein>
<dbReference type="InterPro" id="IPR036412">
    <property type="entry name" value="HAD-like_sf"/>
</dbReference>
<dbReference type="GO" id="GO:0016791">
    <property type="term" value="F:phosphatase activity"/>
    <property type="evidence" value="ECO:0007669"/>
    <property type="project" value="InterPro"/>
</dbReference>
<dbReference type="AlphaFoldDB" id="A0A9P6U949"/>
<dbReference type="SMART" id="SM00577">
    <property type="entry name" value="CPDc"/>
    <property type="match status" value="1"/>
</dbReference>
<feature type="compositionally biased region" description="Low complexity" evidence="1">
    <location>
        <begin position="111"/>
        <end position="155"/>
    </location>
</feature>
<dbReference type="EMBL" id="JAAAJB010000126">
    <property type="protein sequence ID" value="KAG0264954.1"/>
    <property type="molecule type" value="Genomic_DNA"/>
</dbReference>
<proteinExistence type="predicted"/>
<dbReference type="GO" id="GO:0045944">
    <property type="term" value="P:positive regulation of transcription by RNA polymerase II"/>
    <property type="evidence" value="ECO:0007669"/>
    <property type="project" value="UniProtKB-ARBA"/>
</dbReference>
<dbReference type="Gene3D" id="3.40.50.1000">
    <property type="entry name" value="HAD superfamily/HAD-like"/>
    <property type="match status" value="1"/>
</dbReference>
<dbReference type="InterPro" id="IPR050365">
    <property type="entry name" value="TIM50"/>
</dbReference>